<comment type="caution">
    <text evidence="2">The sequence shown here is derived from an EMBL/GenBank/DDBJ whole genome shotgun (WGS) entry which is preliminary data.</text>
</comment>
<gene>
    <name evidence="2" type="ORF">GJU40_07050</name>
</gene>
<evidence type="ECO:0000256" key="1">
    <source>
        <dbReference type="SAM" id="MobiDB-lite"/>
    </source>
</evidence>
<dbReference type="Proteomes" id="UP000448867">
    <property type="component" value="Unassembled WGS sequence"/>
</dbReference>
<evidence type="ECO:0008006" key="4">
    <source>
        <dbReference type="Google" id="ProtNLM"/>
    </source>
</evidence>
<dbReference type="RefSeq" id="WP_154307071.1">
    <property type="nucleotide sequence ID" value="NZ_WKKI01000009.1"/>
</dbReference>
<name>A0A7X2LZP4_9BACI</name>
<sequence length="188" mass="19816">MTQNTVTKIQSDEKNSKLMKGIIIGGIVGGVISLLDSQTRNSVKTTAVDIKDSSMNMISQVKENPGEVKNQMIDQFKSAAGTLKDAINDAQQLYERVNQDIFGKVNDVMEISTDTLSTVKDAQAEITSIGSKVAEAGSELADTVKSTTGGGSTSSSGSDVSSSKPNTVMPAIDSNSTNFGEEVTNRQS</sequence>
<reference evidence="2 3" key="1">
    <citation type="submission" date="2019-11" db="EMBL/GenBank/DDBJ databases">
        <title>Bacillus lacus genome.</title>
        <authorList>
            <person name="Allen C.J."/>
            <person name="Newman J.D."/>
        </authorList>
    </citation>
    <scope>NUCLEOTIDE SEQUENCE [LARGE SCALE GENOMIC DNA]</scope>
    <source>
        <strain evidence="2 3">KCTC 33946</strain>
    </source>
</reference>
<proteinExistence type="predicted"/>
<organism evidence="2 3">
    <name type="scientific">Metabacillus lacus</name>
    <dbReference type="NCBI Taxonomy" id="1983721"/>
    <lineage>
        <taxon>Bacteria</taxon>
        <taxon>Bacillati</taxon>
        <taxon>Bacillota</taxon>
        <taxon>Bacilli</taxon>
        <taxon>Bacillales</taxon>
        <taxon>Bacillaceae</taxon>
        <taxon>Metabacillus</taxon>
    </lineage>
</organism>
<dbReference type="OrthoDB" id="2964225at2"/>
<keyword evidence="3" id="KW-1185">Reference proteome</keyword>
<evidence type="ECO:0000313" key="2">
    <source>
        <dbReference type="EMBL" id="MRX71929.1"/>
    </source>
</evidence>
<dbReference type="AlphaFoldDB" id="A0A7X2LZP4"/>
<dbReference type="EMBL" id="WKKI01000009">
    <property type="protein sequence ID" value="MRX71929.1"/>
    <property type="molecule type" value="Genomic_DNA"/>
</dbReference>
<accession>A0A7X2LZP4</accession>
<evidence type="ECO:0000313" key="3">
    <source>
        <dbReference type="Proteomes" id="UP000448867"/>
    </source>
</evidence>
<feature type="region of interest" description="Disordered" evidence="1">
    <location>
        <begin position="141"/>
        <end position="188"/>
    </location>
</feature>
<protein>
    <recommendedName>
        <fullName evidence="4">YtxH domain-containing protein</fullName>
    </recommendedName>
</protein>
<feature type="compositionally biased region" description="Low complexity" evidence="1">
    <location>
        <begin position="143"/>
        <end position="164"/>
    </location>
</feature>
<feature type="compositionally biased region" description="Polar residues" evidence="1">
    <location>
        <begin position="173"/>
        <end position="188"/>
    </location>
</feature>